<feature type="signal peptide" evidence="1">
    <location>
        <begin position="1"/>
        <end position="21"/>
    </location>
</feature>
<dbReference type="Proteomes" id="UP000284605">
    <property type="component" value="Unassembled WGS sequence"/>
</dbReference>
<sequence>MGAFLLLCQGALPWLAAPAHAQDDPLGVVWQESEGGGSWQAVWTRRGSTSTFDASWNGGRVTAVLMISRVGNQVTIARRESSDGNNCDYTGTVSGASVSGTYFCGNGGPYEWSATIGQGFAADTRTVSPGDVAQCASRQDAQDELVLRARAAQTTVAMLLELRTALDAAYEANREQFVVSGTLDAAMLAAGWPMGKGIQEWLLGKAENTFAEKLLKAGLKAVEKNLIRDALLEGAFREATLAPAAGLDVDLALAKEAVKIRLKDLLGEEAAMSVFVFYDLMKFSSAQLKGMNVLDAYRHKINEVELNIRMQEQLNRDRVGIAEAAARAVDQCLYSVSLGSAPDPAEYNWQSVQAYLGRK</sequence>
<feature type="chain" id="PRO_5019323991" description="DUF1311 domain-containing protein" evidence="1">
    <location>
        <begin position="22"/>
        <end position="359"/>
    </location>
</feature>
<comment type="caution">
    <text evidence="2">The sequence shown here is derived from an EMBL/GenBank/DDBJ whole genome shotgun (WGS) entry which is preliminary data.</text>
</comment>
<keyword evidence="3" id="KW-1185">Reference proteome</keyword>
<reference evidence="2 3" key="1">
    <citation type="submission" date="2018-09" db="EMBL/GenBank/DDBJ databases">
        <authorList>
            <person name="Zhu H."/>
        </authorList>
    </citation>
    <scope>NUCLEOTIDE SEQUENCE [LARGE SCALE GENOMIC DNA]</scope>
    <source>
        <strain evidence="2 3">K1W22B-8</strain>
    </source>
</reference>
<protein>
    <recommendedName>
        <fullName evidence="4">DUF1311 domain-containing protein</fullName>
    </recommendedName>
</protein>
<accession>A0A418WBI9</accession>
<proteinExistence type="predicted"/>
<name>A0A418WBI9_9PROT</name>
<keyword evidence="1" id="KW-0732">Signal</keyword>
<dbReference type="AlphaFoldDB" id="A0A418WBI9"/>
<gene>
    <name evidence="2" type="ORF">D3874_10255</name>
</gene>
<evidence type="ECO:0008006" key="4">
    <source>
        <dbReference type="Google" id="ProtNLM"/>
    </source>
</evidence>
<organism evidence="2 3">
    <name type="scientific">Oleomonas cavernae</name>
    <dbReference type="NCBI Taxonomy" id="2320859"/>
    <lineage>
        <taxon>Bacteria</taxon>
        <taxon>Pseudomonadati</taxon>
        <taxon>Pseudomonadota</taxon>
        <taxon>Alphaproteobacteria</taxon>
        <taxon>Acetobacterales</taxon>
        <taxon>Acetobacteraceae</taxon>
        <taxon>Oleomonas</taxon>
    </lineage>
</organism>
<dbReference type="EMBL" id="QYUK01000011">
    <property type="protein sequence ID" value="RJF87360.1"/>
    <property type="molecule type" value="Genomic_DNA"/>
</dbReference>
<evidence type="ECO:0000256" key="1">
    <source>
        <dbReference type="SAM" id="SignalP"/>
    </source>
</evidence>
<evidence type="ECO:0000313" key="3">
    <source>
        <dbReference type="Proteomes" id="UP000284605"/>
    </source>
</evidence>
<evidence type="ECO:0000313" key="2">
    <source>
        <dbReference type="EMBL" id="RJF87360.1"/>
    </source>
</evidence>